<sequence length="154" mass="17949">MELEISEMTYDDLDEVLDIEKTSFPSPWTKAMFVAELERKGISFNYVARIKNTDFNTILGYIIFWYLGEEAQIANIATKSEYLKRGIGEKLMKFSMNKIRSLGSKEIFLEVRRTNTAAQNLYKKLGFNVYGFRKKYYSETGEDAILMYKPLAEL</sequence>
<reference evidence="3 4" key="1">
    <citation type="journal article" date="2016" name="Nat. Commun.">
        <title>Thousands of microbial genomes shed light on interconnected biogeochemical processes in an aquifer system.</title>
        <authorList>
            <person name="Anantharaman K."/>
            <person name="Brown C.T."/>
            <person name="Hug L.A."/>
            <person name="Sharon I."/>
            <person name="Castelle C.J."/>
            <person name="Probst A.J."/>
            <person name="Thomas B.C."/>
            <person name="Singh A."/>
            <person name="Wilkins M.J."/>
            <person name="Karaoz U."/>
            <person name="Brodie E.L."/>
            <person name="Williams K.H."/>
            <person name="Hubbard S.S."/>
            <person name="Banfield J.F."/>
        </authorList>
    </citation>
    <scope>NUCLEOTIDE SEQUENCE [LARGE SCALE GENOMIC DNA]</scope>
</reference>
<dbReference type="Gene3D" id="3.40.630.30">
    <property type="match status" value="1"/>
</dbReference>
<accession>A0A1F7RVZ0</accession>
<dbReference type="InterPro" id="IPR006464">
    <property type="entry name" value="AcTrfase_RimI/Ard1"/>
</dbReference>
<dbReference type="AlphaFoldDB" id="A0A1F7RVZ0"/>
<proteinExistence type="inferred from homology"/>
<dbReference type="GO" id="GO:0005737">
    <property type="term" value="C:cytoplasm"/>
    <property type="evidence" value="ECO:0007669"/>
    <property type="project" value="UniProtKB-SubCell"/>
</dbReference>
<dbReference type="InterPro" id="IPR000182">
    <property type="entry name" value="GNAT_dom"/>
</dbReference>
<dbReference type="Pfam" id="PF00583">
    <property type="entry name" value="Acetyltransf_1"/>
    <property type="match status" value="1"/>
</dbReference>
<dbReference type="PROSITE" id="PS51186">
    <property type="entry name" value="GNAT"/>
    <property type="match status" value="1"/>
</dbReference>
<dbReference type="PANTHER" id="PTHR47542:SF2">
    <property type="entry name" value="ACYL-COA N-ACYLTRANSFERASES (NAT) SUPERFAMILY PROTEIN"/>
    <property type="match status" value="1"/>
</dbReference>
<dbReference type="GO" id="GO:0008999">
    <property type="term" value="F:protein-N-terminal-alanine acetyltransferase activity"/>
    <property type="evidence" value="ECO:0007669"/>
    <property type="project" value="UniProtKB-EC"/>
</dbReference>
<organism evidence="3 4">
    <name type="scientific">Candidatus Schekmanbacteria bacterium RBG_16_38_10</name>
    <dbReference type="NCBI Taxonomy" id="1817879"/>
    <lineage>
        <taxon>Bacteria</taxon>
        <taxon>Candidatus Schekmaniibacteriota</taxon>
    </lineage>
</organism>
<dbReference type="EMBL" id="MGDE01000146">
    <property type="protein sequence ID" value="OGL45218.1"/>
    <property type="molecule type" value="Genomic_DNA"/>
</dbReference>
<keyword evidence="1" id="KW-0963">Cytoplasm</keyword>
<dbReference type="SUPFAM" id="SSF55729">
    <property type="entry name" value="Acyl-CoA N-acyltransferases (Nat)"/>
    <property type="match status" value="1"/>
</dbReference>
<evidence type="ECO:0000313" key="3">
    <source>
        <dbReference type="EMBL" id="OGL45218.1"/>
    </source>
</evidence>
<keyword evidence="3" id="KW-0808">Transferase</keyword>
<evidence type="ECO:0000259" key="2">
    <source>
        <dbReference type="PROSITE" id="PS51186"/>
    </source>
</evidence>
<comment type="similarity">
    <text evidence="1">Belongs to the acetyltransferase family. RimI subfamily.</text>
</comment>
<evidence type="ECO:0000313" key="4">
    <source>
        <dbReference type="Proteomes" id="UP000178797"/>
    </source>
</evidence>
<evidence type="ECO:0000256" key="1">
    <source>
        <dbReference type="RuleBase" id="RU363094"/>
    </source>
</evidence>
<comment type="caution">
    <text evidence="3">The sequence shown here is derived from an EMBL/GenBank/DDBJ whole genome shotgun (WGS) entry which is preliminary data.</text>
</comment>
<gene>
    <name evidence="3" type="ORF">A2W05_10580</name>
</gene>
<dbReference type="CDD" id="cd04301">
    <property type="entry name" value="NAT_SF"/>
    <property type="match status" value="1"/>
</dbReference>
<feature type="domain" description="N-acetyltransferase" evidence="2">
    <location>
        <begin position="3"/>
        <end position="152"/>
    </location>
</feature>
<dbReference type="Proteomes" id="UP000178797">
    <property type="component" value="Unassembled WGS sequence"/>
</dbReference>
<comment type="catalytic activity">
    <reaction evidence="1">
        <text>N-terminal L-alanyl-[ribosomal protein bS18] + acetyl-CoA = N-terminal N(alpha)-acetyl-L-alanyl-[ribosomal protein bS18] + CoA + H(+)</text>
        <dbReference type="Rhea" id="RHEA:43756"/>
        <dbReference type="Rhea" id="RHEA-COMP:10676"/>
        <dbReference type="Rhea" id="RHEA-COMP:10677"/>
        <dbReference type="ChEBI" id="CHEBI:15378"/>
        <dbReference type="ChEBI" id="CHEBI:57287"/>
        <dbReference type="ChEBI" id="CHEBI:57288"/>
        <dbReference type="ChEBI" id="CHEBI:64718"/>
        <dbReference type="ChEBI" id="CHEBI:83683"/>
        <dbReference type="EC" id="2.3.1.266"/>
    </reaction>
</comment>
<name>A0A1F7RVZ0_9BACT</name>
<dbReference type="NCBIfam" id="TIGR01575">
    <property type="entry name" value="rimI"/>
    <property type="match status" value="1"/>
</dbReference>
<comment type="subcellular location">
    <subcellularLocation>
        <location evidence="1">Cytoplasm</location>
    </subcellularLocation>
</comment>
<dbReference type="PANTHER" id="PTHR47542">
    <property type="entry name" value="ACYL-COA N-ACYLTRANSFERASES (NAT) SUPERFAMILY PROTEIN"/>
    <property type="match status" value="1"/>
</dbReference>
<comment type="function">
    <text evidence="1">Acetylates the N-terminal alanine of ribosomal protein bS18.</text>
</comment>
<protein>
    <recommendedName>
        <fullName evidence="1">[Ribosomal protein bS18]-alanine N-acetyltransferase</fullName>
        <ecNumber evidence="1">2.3.1.266</ecNumber>
    </recommendedName>
</protein>
<dbReference type="EC" id="2.3.1.266" evidence="1"/>
<dbReference type="InterPro" id="IPR016181">
    <property type="entry name" value="Acyl_CoA_acyltransferase"/>
</dbReference>